<protein>
    <submittedName>
        <fullName evidence="2">HTH domain-containing protein</fullName>
    </submittedName>
</protein>
<dbReference type="InterPro" id="IPR036390">
    <property type="entry name" value="WH_DNA-bd_sf"/>
</dbReference>
<proteinExistence type="predicted"/>
<evidence type="ECO:0000259" key="1">
    <source>
        <dbReference type="Pfam" id="PF08279"/>
    </source>
</evidence>
<dbReference type="EMBL" id="JBHSKX010000001">
    <property type="protein sequence ID" value="MFC5367106.1"/>
    <property type="molecule type" value="Genomic_DNA"/>
</dbReference>
<dbReference type="Pfam" id="PF08279">
    <property type="entry name" value="HTH_11"/>
    <property type="match status" value="1"/>
</dbReference>
<dbReference type="Proteomes" id="UP001596201">
    <property type="component" value="Unassembled WGS sequence"/>
</dbReference>
<dbReference type="InterPro" id="IPR013196">
    <property type="entry name" value="HTH_11"/>
</dbReference>
<name>A0ABD5RB58_9EURY</name>
<feature type="domain" description="Helix-turn-helix type 11" evidence="1">
    <location>
        <begin position="31"/>
        <end position="68"/>
    </location>
</feature>
<evidence type="ECO:0000313" key="3">
    <source>
        <dbReference type="Proteomes" id="UP001596201"/>
    </source>
</evidence>
<comment type="caution">
    <text evidence="2">The sequence shown here is derived from an EMBL/GenBank/DDBJ whole genome shotgun (WGS) entry which is preliminary data.</text>
</comment>
<accession>A0ABD5RB58</accession>
<gene>
    <name evidence="2" type="ORF">ACFPJ5_09145</name>
</gene>
<reference evidence="2 3" key="1">
    <citation type="journal article" date="2019" name="Int. J. Syst. Evol. Microbiol.">
        <title>The Global Catalogue of Microorganisms (GCM) 10K type strain sequencing project: providing services to taxonomists for standard genome sequencing and annotation.</title>
        <authorList>
            <consortium name="The Broad Institute Genomics Platform"/>
            <consortium name="The Broad Institute Genome Sequencing Center for Infectious Disease"/>
            <person name="Wu L."/>
            <person name="Ma J."/>
        </authorList>
    </citation>
    <scope>NUCLEOTIDE SEQUENCE [LARGE SCALE GENOMIC DNA]</scope>
    <source>
        <strain evidence="2 3">CGMCC 1.12237</strain>
    </source>
</reference>
<evidence type="ECO:0000313" key="2">
    <source>
        <dbReference type="EMBL" id="MFC5367106.1"/>
    </source>
</evidence>
<dbReference type="AlphaFoldDB" id="A0ABD5RB58"/>
<keyword evidence="3" id="KW-1185">Reference proteome</keyword>
<dbReference type="RefSeq" id="WP_227231493.1">
    <property type="nucleotide sequence ID" value="NZ_JAJCVJ010000004.1"/>
</dbReference>
<dbReference type="SUPFAM" id="SSF46785">
    <property type="entry name" value="Winged helix' DNA-binding domain"/>
    <property type="match status" value="1"/>
</dbReference>
<dbReference type="Gene3D" id="1.10.10.10">
    <property type="entry name" value="Winged helix-like DNA-binding domain superfamily/Winged helix DNA-binding domain"/>
    <property type="match status" value="1"/>
</dbReference>
<sequence length="103" mass="11338">MTESGLAAVLTSRAVVQIVGSLARADDDRARSLREIAELSGVSTRTVRNHVDHLESVGLLAETDRGYRFGDTELADAFVGIETACWERVSAEQLEDSARQFWQ</sequence>
<dbReference type="InterPro" id="IPR036388">
    <property type="entry name" value="WH-like_DNA-bd_sf"/>
</dbReference>
<organism evidence="2 3">
    <name type="scientific">Salinirubrum litoreum</name>
    <dbReference type="NCBI Taxonomy" id="1126234"/>
    <lineage>
        <taxon>Archaea</taxon>
        <taxon>Methanobacteriati</taxon>
        <taxon>Methanobacteriota</taxon>
        <taxon>Stenosarchaea group</taxon>
        <taxon>Halobacteria</taxon>
        <taxon>Halobacteriales</taxon>
        <taxon>Haloferacaceae</taxon>
        <taxon>Salinirubrum</taxon>
    </lineage>
</organism>